<evidence type="ECO:0000256" key="2">
    <source>
        <dbReference type="ARBA" id="ARBA00012438"/>
    </source>
</evidence>
<keyword evidence="6" id="KW-0175">Coiled coil</keyword>
<dbReference type="Proteomes" id="UP001595616">
    <property type="component" value="Unassembled WGS sequence"/>
</dbReference>
<evidence type="ECO:0000259" key="7">
    <source>
        <dbReference type="PROSITE" id="PS50109"/>
    </source>
</evidence>
<feature type="modified residue" description="4-aspartylphosphate" evidence="5">
    <location>
        <position position="431"/>
    </location>
</feature>
<dbReference type="PANTHER" id="PTHR45339">
    <property type="entry name" value="HYBRID SIGNAL TRANSDUCTION HISTIDINE KINASE J"/>
    <property type="match status" value="1"/>
</dbReference>
<evidence type="ECO:0000256" key="1">
    <source>
        <dbReference type="ARBA" id="ARBA00000085"/>
    </source>
</evidence>
<dbReference type="InterPro" id="IPR003661">
    <property type="entry name" value="HisK_dim/P_dom"/>
</dbReference>
<protein>
    <recommendedName>
        <fullName evidence="2">histidine kinase</fullName>
        <ecNumber evidence="2">2.7.13.3</ecNumber>
    </recommendedName>
</protein>
<dbReference type="SMART" id="SM00448">
    <property type="entry name" value="REC"/>
    <property type="match status" value="1"/>
</dbReference>
<dbReference type="Gene3D" id="1.10.287.130">
    <property type="match status" value="1"/>
</dbReference>
<evidence type="ECO:0000256" key="4">
    <source>
        <dbReference type="ARBA" id="ARBA00023012"/>
    </source>
</evidence>
<dbReference type="SMART" id="SM00388">
    <property type="entry name" value="HisKA"/>
    <property type="match status" value="1"/>
</dbReference>
<feature type="coiled-coil region" evidence="6">
    <location>
        <begin position="52"/>
        <end position="79"/>
    </location>
</feature>
<dbReference type="SUPFAM" id="SSF47384">
    <property type="entry name" value="Homodimeric domain of signal transducing histidine kinase"/>
    <property type="match status" value="1"/>
</dbReference>
<dbReference type="EMBL" id="JBHRYQ010000001">
    <property type="protein sequence ID" value="MFC3811660.1"/>
    <property type="molecule type" value="Genomic_DNA"/>
</dbReference>
<dbReference type="Gene3D" id="3.30.565.10">
    <property type="entry name" value="Histidine kinase-like ATPase, C-terminal domain"/>
    <property type="match status" value="1"/>
</dbReference>
<dbReference type="SMART" id="SM00387">
    <property type="entry name" value="HATPase_c"/>
    <property type="match status" value="1"/>
</dbReference>
<dbReference type="InterPro" id="IPR001789">
    <property type="entry name" value="Sig_transdc_resp-reg_receiver"/>
</dbReference>
<dbReference type="CDD" id="cd00082">
    <property type="entry name" value="HisKA"/>
    <property type="match status" value="1"/>
</dbReference>
<name>A0ABV7YZD3_9BACT</name>
<dbReference type="InterPro" id="IPR004358">
    <property type="entry name" value="Sig_transdc_His_kin-like_C"/>
</dbReference>
<keyword evidence="9" id="KW-0067">ATP-binding</keyword>
<keyword evidence="10" id="KW-1185">Reference proteome</keyword>
<dbReference type="InterPro" id="IPR005467">
    <property type="entry name" value="His_kinase_dom"/>
</dbReference>
<proteinExistence type="predicted"/>
<dbReference type="Pfam" id="PF00072">
    <property type="entry name" value="Response_reg"/>
    <property type="match status" value="1"/>
</dbReference>
<dbReference type="EC" id="2.7.13.3" evidence="2"/>
<dbReference type="PROSITE" id="PS50109">
    <property type="entry name" value="HIS_KIN"/>
    <property type="match status" value="1"/>
</dbReference>
<evidence type="ECO:0000256" key="3">
    <source>
        <dbReference type="ARBA" id="ARBA00022553"/>
    </source>
</evidence>
<dbReference type="Pfam" id="PF02518">
    <property type="entry name" value="HATPase_c"/>
    <property type="match status" value="1"/>
</dbReference>
<dbReference type="CDD" id="cd16922">
    <property type="entry name" value="HATPase_EvgS-ArcB-TorS-like"/>
    <property type="match status" value="1"/>
</dbReference>
<dbReference type="Pfam" id="PF00512">
    <property type="entry name" value="HisKA"/>
    <property type="match status" value="1"/>
</dbReference>
<dbReference type="PROSITE" id="PS50110">
    <property type="entry name" value="RESPONSE_REGULATORY"/>
    <property type="match status" value="1"/>
</dbReference>
<dbReference type="PRINTS" id="PR00344">
    <property type="entry name" value="BCTRLSENSOR"/>
</dbReference>
<organism evidence="9 10">
    <name type="scientific">Lacihabitans lacunae</name>
    <dbReference type="NCBI Taxonomy" id="1028214"/>
    <lineage>
        <taxon>Bacteria</taxon>
        <taxon>Pseudomonadati</taxon>
        <taxon>Bacteroidota</taxon>
        <taxon>Cytophagia</taxon>
        <taxon>Cytophagales</taxon>
        <taxon>Leadbetterellaceae</taxon>
        <taxon>Lacihabitans</taxon>
    </lineage>
</organism>
<evidence type="ECO:0000259" key="8">
    <source>
        <dbReference type="PROSITE" id="PS50110"/>
    </source>
</evidence>
<reference evidence="10" key="1">
    <citation type="journal article" date="2019" name="Int. J. Syst. Evol. Microbiol.">
        <title>The Global Catalogue of Microorganisms (GCM) 10K type strain sequencing project: providing services to taxonomists for standard genome sequencing and annotation.</title>
        <authorList>
            <consortium name="The Broad Institute Genomics Platform"/>
            <consortium name="The Broad Institute Genome Sequencing Center for Infectious Disease"/>
            <person name="Wu L."/>
            <person name="Ma J."/>
        </authorList>
    </citation>
    <scope>NUCLEOTIDE SEQUENCE [LARGE SCALE GENOMIC DNA]</scope>
    <source>
        <strain evidence="10">CECT 7956</strain>
    </source>
</reference>
<dbReference type="Gene3D" id="3.40.50.2300">
    <property type="match status" value="1"/>
</dbReference>
<dbReference type="InterPro" id="IPR036097">
    <property type="entry name" value="HisK_dim/P_sf"/>
</dbReference>
<accession>A0ABV7YZD3</accession>
<evidence type="ECO:0000256" key="5">
    <source>
        <dbReference type="PROSITE-ProRule" id="PRU00169"/>
    </source>
</evidence>
<dbReference type="SUPFAM" id="SSF55874">
    <property type="entry name" value="ATPase domain of HSP90 chaperone/DNA topoisomerase II/histidine kinase"/>
    <property type="match status" value="1"/>
</dbReference>
<keyword evidence="9" id="KW-0547">Nucleotide-binding</keyword>
<dbReference type="SUPFAM" id="SSF52172">
    <property type="entry name" value="CheY-like"/>
    <property type="match status" value="1"/>
</dbReference>
<feature type="domain" description="Histidine kinase" evidence="7">
    <location>
        <begin position="138"/>
        <end position="359"/>
    </location>
</feature>
<dbReference type="RefSeq" id="WP_379838497.1">
    <property type="nucleotide sequence ID" value="NZ_JBHRYQ010000001.1"/>
</dbReference>
<keyword evidence="3 5" id="KW-0597">Phosphoprotein</keyword>
<evidence type="ECO:0000313" key="10">
    <source>
        <dbReference type="Proteomes" id="UP001595616"/>
    </source>
</evidence>
<feature type="domain" description="Response regulatory" evidence="8">
    <location>
        <begin position="382"/>
        <end position="496"/>
    </location>
</feature>
<dbReference type="InterPro" id="IPR003594">
    <property type="entry name" value="HATPase_dom"/>
</dbReference>
<dbReference type="PANTHER" id="PTHR45339:SF1">
    <property type="entry name" value="HYBRID SIGNAL TRANSDUCTION HISTIDINE KINASE J"/>
    <property type="match status" value="1"/>
</dbReference>
<comment type="caution">
    <text evidence="9">The sequence shown here is derived from an EMBL/GenBank/DDBJ whole genome shotgun (WGS) entry which is preliminary data.</text>
</comment>
<evidence type="ECO:0000313" key="9">
    <source>
        <dbReference type="EMBL" id="MFC3811660.1"/>
    </source>
</evidence>
<dbReference type="InterPro" id="IPR036890">
    <property type="entry name" value="HATPase_C_sf"/>
</dbReference>
<sequence length="496" mass="55507">MHPLLAKQITKHLGEEALANPEFQSLIKIVSASYESYDRDKKITEHAFEISEREYQDVLQDLKKENDLKKESIEKVKQTLIVLDEKNASAIKDSDDLFEIIELLNDQISVKNELEQTLLVAKENAEKAAKAKSDFLSVMSHEIRTPLNAIIGNIHILKQEVHLPHQEEFISTLQISAQNLINLINDILDFSKIEDGKIKLDKKPFSLATLLSDVKATNRFRADEHQNKINLNIDSDVPDMVMGDSLRLGQLLNNLVSNAIKFTNNGNIDINVSAVEKGAEKAKVKFSVVDSGIGIEKQNIEKIFERFTQANSNITREHGGSGLGLTIIKKLLELMDSQIHVESTFGEGSNFYFTLEFNLDKTVKVVSADKEDNAPATLEGVKVLLVEDVKFNVIVAKKMMENWKIIIDLAENGQVAVDKIKNNKYDVVLMDLQMPIMDGISATKAVRAMGNSTHIIALTASVSNDTQAEVYACGMNDYLTKPFNPKDLFEAIRRAL</sequence>
<dbReference type="GO" id="GO:0005524">
    <property type="term" value="F:ATP binding"/>
    <property type="evidence" value="ECO:0007669"/>
    <property type="project" value="UniProtKB-KW"/>
</dbReference>
<comment type="catalytic activity">
    <reaction evidence="1">
        <text>ATP + protein L-histidine = ADP + protein N-phospho-L-histidine.</text>
        <dbReference type="EC" id="2.7.13.3"/>
    </reaction>
</comment>
<evidence type="ECO:0000256" key="6">
    <source>
        <dbReference type="SAM" id="Coils"/>
    </source>
</evidence>
<dbReference type="InterPro" id="IPR011006">
    <property type="entry name" value="CheY-like_superfamily"/>
</dbReference>
<gene>
    <name evidence="9" type="ORF">ACFOOI_13440</name>
</gene>
<dbReference type="CDD" id="cd17546">
    <property type="entry name" value="REC_hyHK_CKI1_RcsC-like"/>
    <property type="match status" value="1"/>
</dbReference>
<keyword evidence="4" id="KW-0902">Two-component regulatory system</keyword>